<protein>
    <submittedName>
        <fullName evidence="2">Uncharacterized protein</fullName>
    </submittedName>
</protein>
<accession>A0A7J6NN88</accession>
<evidence type="ECO:0000313" key="2">
    <source>
        <dbReference type="EMBL" id="KAF4684511.1"/>
    </source>
</evidence>
<proteinExistence type="predicted"/>
<evidence type="ECO:0000313" key="3">
    <source>
        <dbReference type="Proteomes" id="UP000541610"/>
    </source>
</evidence>
<reference evidence="2 3" key="1">
    <citation type="submission" date="2020-04" db="EMBL/GenBank/DDBJ databases">
        <title>Perkinsus olseni comparative genomics.</title>
        <authorList>
            <person name="Bogema D.R."/>
        </authorList>
    </citation>
    <scope>NUCLEOTIDE SEQUENCE [LARGE SCALE GENOMIC DNA]</scope>
    <source>
        <strain evidence="2">00978-12</strain>
    </source>
</reference>
<gene>
    <name evidence="2" type="ORF">FOZ60_007725</name>
</gene>
<feature type="region of interest" description="Disordered" evidence="1">
    <location>
        <begin position="430"/>
        <end position="461"/>
    </location>
</feature>
<evidence type="ECO:0000256" key="1">
    <source>
        <dbReference type="SAM" id="MobiDB-lite"/>
    </source>
</evidence>
<sequence length="461" mass="49711">MRPSLSPAVAEGIARRLVDCQAEVSDEKWRSLVVGPSSAPLSSSKRIPPGFRLTSSLLFFYLVVVAADAELVDRTLNAPILGAVVRELRRDGSKKLQSGLTCEEAAAEIVKEISDGPWDADLTEAIINSGGFWSSASEDGIIEKLVDSVYQHENINLAVKVAENTALTTRVWWAFVGQLVKRYRSADKTADLLSFVTKSKYVVIRQLRALRSTSALPVLETFVSLDDSVLVNTCIDAVVRMSRALHSAATKRTVHWYTTSQTRYGQFEMWLQSGLSQQLDTLKPSQIKAFLSAVAGKPGGHLVLDPLINSGKIGPSVVFDALAQALMRPSLSPAVAEGIARRLVDCQAEVSDEKWRSLVVGRSLLAERFSVTRGVRCGGVLGSLGGKHPLRFASVVAGARLPPRFVVSIYSDMVNEIGVGTGGVIGGGPAPGELEADRFDDNNIGTQTRTAEPAPFIQPQD</sequence>
<dbReference type="Proteomes" id="UP000541610">
    <property type="component" value="Unassembled WGS sequence"/>
</dbReference>
<organism evidence="2 3">
    <name type="scientific">Perkinsus olseni</name>
    <name type="common">Perkinsus atlanticus</name>
    <dbReference type="NCBI Taxonomy" id="32597"/>
    <lineage>
        <taxon>Eukaryota</taxon>
        <taxon>Sar</taxon>
        <taxon>Alveolata</taxon>
        <taxon>Perkinsozoa</taxon>
        <taxon>Perkinsea</taxon>
        <taxon>Perkinsida</taxon>
        <taxon>Perkinsidae</taxon>
        <taxon>Perkinsus</taxon>
    </lineage>
</organism>
<name>A0A7J6NN88_PEROL</name>
<comment type="caution">
    <text evidence="2">The sequence shown here is derived from an EMBL/GenBank/DDBJ whole genome shotgun (WGS) entry which is preliminary data.</text>
</comment>
<dbReference type="OrthoDB" id="10415295at2759"/>
<dbReference type="EMBL" id="JABANP010000308">
    <property type="protein sequence ID" value="KAF4684511.1"/>
    <property type="molecule type" value="Genomic_DNA"/>
</dbReference>
<dbReference type="AlphaFoldDB" id="A0A7J6NN88"/>